<proteinExistence type="inferred from homology"/>
<organism evidence="3 4">
    <name type="scientific">Acrasis kona</name>
    <dbReference type="NCBI Taxonomy" id="1008807"/>
    <lineage>
        <taxon>Eukaryota</taxon>
        <taxon>Discoba</taxon>
        <taxon>Heterolobosea</taxon>
        <taxon>Tetramitia</taxon>
        <taxon>Eutetramitia</taxon>
        <taxon>Acrasidae</taxon>
        <taxon>Acrasis</taxon>
    </lineage>
</organism>
<dbReference type="SUPFAM" id="SSF144122">
    <property type="entry name" value="Tim10-like"/>
    <property type="match status" value="1"/>
</dbReference>
<dbReference type="InterPro" id="IPR035427">
    <property type="entry name" value="Tim10-like_dom_sf"/>
</dbReference>
<protein>
    <recommendedName>
        <fullName evidence="1">Mitochondrial import inner membrane translocase subunit</fullName>
    </recommendedName>
</protein>
<keyword evidence="1" id="KW-0653">Protein transport</keyword>
<dbReference type="AlphaFoldDB" id="A0AAW2Z1A2"/>
<dbReference type="Proteomes" id="UP001431209">
    <property type="component" value="Unassembled WGS sequence"/>
</dbReference>
<evidence type="ECO:0000259" key="2">
    <source>
        <dbReference type="Pfam" id="PF02953"/>
    </source>
</evidence>
<dbReference type="EMBL" id="JAOPGA020000891">
    <property type="protein sequence ID" value="KAL0482783.1"/>
    <property type="molecule type" value="Genomic_DNA"/>
</dbReference>
<keyword evidence="1" id="KW-0143">Chaperone</keyword>
<comment type="function">
    <text evidence="1">Mitochondrial intermembrane chaperone that participates in the import and insertion of some multi-pass transmembrane proteins into the mitochondrial inner membrane. Also required for the transfer of beta-barrel precursors from the TOM complex to the sorting and assembly machinery (SAM complex) of the outer membrane. Acts as a chaperone-like protein that protects the hydrophobic precursors from aggregation and guide them through the mitochondrial intermembrane space.</text>
</comment>
<gene>
    <name evidence="3" type="ORF">AKO1_014246</name>
</gene>
<keyword evidence="1" id="KW-0472">Membrane</keyword>
<comment type="similarity">
    <text evidence="1">Belongs to the small Tim family.</text>
</comment>
<keyword evidence="1" id="KW-0496">Mitochondrion</keyword>
<evidence type="ECO:0000256" key="1">
    <source>
        <dbReference type="RuleBase" id="RU367043"/>
    </source>
</evidence>
<dbReference type="GO" id="GO:0005743">
    <property type="term" value="C:mitochondrial inner membrane"/>
    <property type="evidence" value="ECO:0007669"/>
    <property type="project" value="UniProtKB-SubCell"/>
</dbReference>
<keyword evidence="1" id="KW-0813">Transport</keyword>
<evidence type="ECO:0000313" key="4">
    <source>
        <dbReference type="Proteomes" id="UP001431209"/>
    </source>
</evidence>
<dbReference type="Gene3D" id="1.10.287.810">
    <property type="entry name" value="Mitochondrial import inner membrane translocase subunit tim13 like domains"/>
    <property type="match status" value="1"/>
</dbReference>
<reference evidence="3 4" key="1">
    <citation type="submission" date="2024-03" db="EMBL/GenBank/DDBJ databases">
        <title>The Acrasis kona genome and developmental transcriptomes reveal deep origins of eukaryotic multicellular pathways.</title>
        <authorList>
            <person name="Sheikh S."/>
            <person name="Fu C.-J."/>
            <person name="Brown M.W."/>
            <person name="Baldauf S.L."/>
        </authorList>
    </citation>
    <scope>NUCLEOTIDE SEQUENCE [LARGE SCALE GENOMIC DNA]</scope>
    <source>
        <strain evidence="3 4">ATCC MYA-3509</strain>
    </source>
</reference>
<comment type="subunit">
    <text evidence="1">Heterohexamer.</text>
</comment>
<feature type="domain" description="Tim10-like" evidence="2">
    <location>
        <begin position="14"/>
        <end position="59"/>
    </location>
</feature>
<keyword evidence="1" id="KW-0999">Mitochondrion inner membrane</keyword>
<dbReference type="InterPro" id="IPR004217">
    <property type="entry name" value="Tim10-like"/>
</dbReference>
<name>A0AAW2Z1A2_9EUKA</name>
<accession>A0AAW2Z1A2</accession>
<keyword evidence="1" id="KW-1015">Disulfide bond</keyword>
<dbReference type="GO" id="GO:0015031">
    <property type="term" value="P:protein transport"/>
    <property type="evidence" value="ECO:0007669"/>
    <property type="project" value="UniProtKB-KW"/>
</dbReference>
<comment type="subcellular location">
    <subcellularLocation>
        <location evidence="1">Mitochondrion inner membrane</location>
        <topology evidence="1">Peripheral membrane protein</topology>
        <orientation evidence="1">Intermembrane side</orientation>
    </subcellularLocation>
</comment>
<comment type="caution">
    <text evidence="3">The sequence shown here is derived from an EMBL/GenBank/DDBJ whole genome shotgun (WGS) entry which is preliminary data.</text>
</comment>
<evidence type="ECO:0000313" key="3">
    <source>
        <dbReference type="EMBL" id="KAL0482783.1"/>
    </source>
</evidence>
<keyword evidence="4" id="KW-1185">Reference proteome</keyword>
<sequence>MNNHTPSNVERIFAQEYVQQAVDTCFEKCCKKFQHFEIPKDEQACVKRCLDFFEEAHKICFDVITEKSQQ</sequence>
<keyword evidence="1" id="KW-0811">Translocation</keyword>
<comment type="domain">
    <text evidence="1">The twin CX3C motif contains 4 conserved Cys residues that form 2 disulfide bonds in the mitochondrial intermembrane space.</text>
</comment>
<dbReference type="Pfam" id="PF02953">
    <property type="entry name" value="zf-Tim10_DDP"/>
    <property type="match status" value="1"/>
</dbReference>